<sequence length="52" mass="6046">MSLIFAMLQKVSDLFASPFLPLDSDYSHEARYREAERVRKSQRIAIFGFLHG</sequence>
<evidence type="ECO:0000313" key="1">
    <source>
        <dbReference type="EMBL" id="SEB08960.1"/>
    </source>
</evidence>
<accession>A0A1H4GIY4</accession>
<evidence type="ECO:0000313" key="2">
    <source>
        <dbReference type="Proteomes" id="UP000198638"/>
    </source>
</evidence>
<dbReference type="RefSeq" id="WP_176954201.1">
    <property type="nucleotide sequence ID" value="NZ_FNRQ01000006.1"/>
</dbReference>
<dbReference type="EMBL" id="FNRQ01000006">
    <property type="protein sequence ID" value="SEB08960.1"/>
    <property type="molecule type" value="Genomic_DNA"/>
</dbReference>
<organism evidence="1 2">
    <name type="scientific">Paraburkholderia sartisoli</name>
    <dbReference type="NCBI Taxonomy" id="83784"/>
    <lineage>
        <taxon>Bacteria</taxon>
        <taxon>Pseudomonadati</taxon>
        <taxon>Pseudomonadota</taxon>
        <taxon>Betaproteobacteria</taxon>
        <taxon>Burkholderiales</taxon>
        <taxon>Burkholderiaceae</taxon>
        <taxon>Paraburkholderia</taxon>
    </lineage>
</organism>
<dbReference type="AlphaFoldDB" id="A0A1H4GIY4"/>
<keyword evidence="2" id="KW-1185">Reference proteome</keyword>
<gene>
    <name evidence="1" type="ORF">SAMN05192564_10638</name>
</gene>
<dbReference type="Proteomes" id="UP000198638">
    <property type="component" value="Unassembled WGS sequence"/>
</dbReference>
<name>A0A1H4GIY4_9BURK</name>
<protein>
    <submittedName>
        <fullName evidence="1">Uncharacterized protein</fullName>
    </submittedName>
</protein>
<reference evidence="2" key="1">
    <citation type="submission" date="2016-10" db="EMBL/GenBank/DDBJ databases">
        <authorList>
            <person name="Varghese N."/>
            <person name="Submissions S."/>
        </authorList>
    </citation>
    <scope>NUCLEOTIDE SEQUENCE [LARGE SCALE GENOMIC DNA]</scope>
    <source>
        <strain evidence="2">LMG 24000</strain>
    </source>
</reference>
<proteinExistence type="predicted"/>